<dbReference type="EMBL" id="CAJOAZ010014763">
    <property type="protein sequence ID" value="CAF4284497.1"/>
    <property type="molecule type" value="Genomic_DNA"/>
</dbReference>
<dbReference type="AlphaFoldDB" id="A0A820GYK0"/>
<protein>
    <submittedName>
        <fullName evidence="1">Uncharacterized protein</fullName>
    </submittedName>
</protein>
<dbReference type="Proteomes" id="UP000663844">
    <property type="component" value="Unassembled WGS sequence"/>
</dbReference>
<organism evidence="1 2">
    <name type="scientific">Adineta steineri</name>
    <dbReference type="NCBI Taxonomy" id="433720"/>
    <lineage>
        <taxon>Eukaryota</taxon>
        <taxon>Metazoa</taxon>
        <taxon>Spiralia</taxon>
        <taxon>Gnathifera</taxon>
        <taxon>Rotifera</taxon>
        <taxon>Eurotatoria</taxon>
        <taxon>Bdelloidea</taxon>
        <taxon>Adinetida</taxon>
        <taxon>Adinetidae</taxon>
        <taxon>Adineta</taxon>
    </lineage>
</organism>
<evidence type="ECO:0000313" key="2">
    <source>
        <dbReference type="Proteomes" id="UP000663844"/>
    </source>
</evidence>
<gene>
    <name evidence="1" type="ORF">OXD698_LOCUS45247</name>
</gene>
<feature type="non-terminal residue" evidence="1">
    <location>
        <position position="1"/>
    </location>
</feature>
<sequence length="81" mass="9820">EHKQILNDELNHIINNYDEFKQTVNERKQNPQNHSLIKQIDQWEVNSIEQIQQKAQDCREIVIKSSQRFIDDIKMKFNDLI</sequence>
<feature type="non-terminal residue" evidence="1">
    <location>
        <position position="81"/>
    </location>
</feature>
<comment type="caution">
    <text evidence="1">The sequence shown here is derived from an EMBL/GenBank/DDBJ whole genome shotgun (WGS) entry which is preliminary data.</text>
</comment>
<proteinExistence type="predicted"/>
<accession>A0A820GYK0</accession>
<evidence type="ECO:0000313" key="1">
    <source>
        <dbReference type="EMBL" id="CAF4284497.1"/>
    </source>
</evidence>
<reference evidence="1" key="1">
    <citation type="submission" date="2021-02" db="EMBL/GenBank/DDBJ databases">
        <authorList>
            <person name="Nowell W R."/>
        </authorList>
    </citation>
    <scope>NUCLEOTIDE SEQUENCE</scope>
</reference>
<name>A0A820GYK0_9BILA</name>